<reference evidence="1" key="1">
    <citation type="submission" date="2020-08" db="EMBL/GenBank/DDBJ databases">
        <title>Multicomponent nature underlies the extraordinary mechanical properties of spider dragline silk.</title>
        <authorList>
            <person name="Kono N."/>
            <person name="Nakamura H."/>
            <person name="Mori M."/>
            <person name="Yoshida Y."/>
            <person name="Ohtoshi R."/>
            <person name="Malay A.D."/>
            <person name="Moran D.A.P."/>
            <person name="Tomita M."/>
            <person name="Numata K."/>
            <person name="Arakawa K."/>
        </authorList>
    </citation>
    <scope>NUCLEOTIDE SEQUENCE</scope>
</reference>
<dbReference type="AlphaFoldDB" id="A0A8X6NT75"/>
<evidence type="ECO:0000313" key="2">
    <source>
        <dbReference type="Proteomes" id="UP000887013"/>
    </source>
</evidence>
<keyword evidence="2" id="KW-1185">Reference proteome</keyword>
<comment type="caution">
    <text evidence="1">The sequence shown here is derived from an EMBL/GenBank/DDBJ whole genome shotgun (WGS) entry which is preliminary data.</text>
</comment>
<proteinExistence type="predicted"/>
<protein>
    <submittedName>
        <fullName evidence="1">Uncharacterized protein</fullName>
    </submittedName>
</protein>
<dbReference type="Proteomes" id="UP000887013">
    <property type="component" value="Unassembled WGS sequence"/>
</dbReference>
<evidence type="ECO:0000313" key="1">
    <source>
        <dbReference type="EMBL" id="GFT32787.1"/>
    </source>
</evidence>
<name>A0A8X6NT75_NEPPI</name>
<dbReference type="EMBL" id="BMAW01108189">
    <property type="protein sequence ID" value="GFT32787.1"/>
    <property type="molecule type" value="Genomic_DNA"/>
</dbReference>
<organism evidence="1 2">
    <name type="scientific">Nephila pilipes</name>
    <name type="common">Giant wood spider</name>
    <name type="synonym">Nephila maculata</name>
    <dbReference type="NCBI Taxonomy" id="299642"/>
    <lineage>
        <taxon>Eukaryota</taxon>
        <taxon>Metazoa</taxon>
        <taxon>Ecdysozoa</taxon>
        <taxon>Arthropoda</taxon>
        <taxon>Chelicerata</taxon>
        <taxon>Arachnida</taxon>
        <taxon>Araneae</taxon>
        <taxon>Araneomorphae</taxon>
        <taxon>Entelegynae</taxon>
        <taxon>Araneoidea</taxon>
        <taxon>Nephilidae</taxon>
        <taxon>Nephila</taxon>
    </lineage>
</organism>
<accession>A0A8X6NT75</accession>
<sequence length="106" mass="12294">MYYGPRKLHNEFSWKNSCHCLERLDFCLLVRGRSFISLRPPERSIPLSPPGNAPSRGYRRKSVVTAQIRFDMEHSKCRAPSKASINRWYQQGKDMVIEENGKAPGR</sequence>
<dbReference type="OrthoDB" id="6470403at2759"/>
<gene>
    <name evidence="1" type="ORF">NPIL_37861</name>
</gene>